<dbReference type="InterPro" id="IPR036259">
    <property type="entry name" value="MFS_trans_sf"/>
</dbReference>
<dbReference type="Proteomes" id="UP000594638">
    <property type="component" value="Unassembled WGS sequence"/>
</dbReference>
<feature type="transmembrane region" description="Helical" evidence="11">
    <location>
        <begin position="163"/>
        <end position="190"/>
    </location>
</feature>
<evidence type="ECO:0000256" key="5">
    <source>
        <dbReference type="ARBA" id="ARBA00022847"/>
    </source>
</evidence>
<evidence type="ECO:0000256" key="10">
    <source>
        <dbReference type="SAM" id="MobiDB-lite"/>
    </source>
</evidence>
<comment type="caution">
    <text evidence="13">The sequence shown here is derived from an EMBL/GenBank/DDBJ whole genome shotgun (WGS) entry which is preliminary data.</text>
</comment>
<evidence type="ECO:0000256" key="1">
    <source>
        <dbReference type="ARBA" id="ARBA00004141"/>
    </source>
</evidence>
<feature type="transmembrane region" description="Helical" evidence="11">
    <location>
        <begin position="213"/>
        <end position="232"/>
    </location>
</feature>
<dbReference type="GO" id="GO:0005315">
    <property type="term" value="F:phosphate transmembrane transporter activity"/>
    <property type="evidence" value="ECO:0007669"/>
    <property type="project" value="InterPro"/>
</dbReference>
<feature type="transmembrane region" description="Helical" evidence="11">
    <location>
        <begin position="100"/>
        <end position="119"/>
    </location>
</feature>
<comment type="similarity">
    <text evidence="8">Belongs to the major facilitator superfamily. Phosphate:H(+) symporter (TC 2.A.1.9) family.</text>
</comment>
<dbReference type="PROSITE" id="PS50850">
    <property type="entry name" value="MFS"/>
    <property type="match status" value="1"/>
</dbReference>
<dbReference type="OrthoDB" id="433512at2759"/>
<dbReference type="FunFam" id="1.20.1250.20:FF:000175">
    <property type="entry name" value="Inorganic phosphate transporter 1-6"/>
    <property type="match status" value="1"/>
</dbReference>
<organism evidence="13 14">
    <name type="scientific">Olea europaea subsp. europaea</name>
    <dbReference type="NCBI Taxonomy" id="158383"/>
    <lineage>
        <taxon>Eukaryota</taxon>
        <taxon>Viridiplantae</taxon>
        <taxon>Streptophyta</taxon>
        <taxon>Embryophyta</taxon>
        <taxon>Tracheophyta</taxon>
        <taxon>Spermatophyta</taxon>
        <taxon>Magnoliopsida</taxon>
        <taxon>eudicotyledons</taxon>
        <taxon>Gunneridae</taxon>
        <taxon>Pentapetalae</taxon>
        <taxon>asterids</taxon>
        <taxon>lamiids</taxon>
        <taxon>Lamiales</taxon>
        <taxon>Oleaceae</taxon>
        <taxon>Oleeae</taxon>
        <taxon>Olea</taxon>
    </lineage>
</organism>
<reference evidence="13 14" key="1">
    <citation type="submission" date="2019-12" db="EMBL/GenBank/DDBJ databases">
        <authorList>
            <person name="Alioto T."/>
            <person name="Alioto T."/>
            <person name="Gomez Garrido J."/>
        </authorList>
    </citation>
    <scope>NUCLEOTIDE SEQUENCE [LARGE SCALE GENOMIC DNA]</scope>
</reference>
<feature type="region of interest" description="Disordered" evidence="10">
    <location>
        <begin position="511"/>
        <end position="541"/>
    </location>
</feature>
<dbReference type="CDD" id="cd17364">
    <property type="entry name" value="MFS_PhT"/>
    <property type="match status" value="1"/>
</dbReference>
<feature type="transmembrane region" description="Helical" evidence="11">
    <location>
        <begin position="404"/>
        <end position="423"/>
    </location>
</feature>
<name>A0A8S0VNQ7_OLEEU</name>
<dbReference type="InterPro" id="IPR005828">
    <property type="entry name" value="MFS_sugar_transport-like"/>
</dbReference>
<proteinExistence type="inferred from homology"/>
<feature type="transmembrane region" description="Helical" evidence="11">
    <location>
        <begin position="350"/>
        <end position="367"/>
    </location>
</feature>
<dbReference type="GO" id="GO:0016020">
    <property type="term" value="C:membrane"/>
    <property type="evidence" value="ECO:0007669"/>
    <property type="project" value="UniProtKB-SubCell"/>
</dbReference>
<dbReference type="EMBL" id="CACTIH010009527">
    <property type="protein sequence ID" value="CAA3032115.1"/>
    <property type="molecule type" value="Genomic_DNA"/>
</dbReference>
<evidence type="ECO:0000256" key="3">
    <source>
        <dbReference type="ARBA" id="ARBA00022592"/>
    </source>
</evidence>
<keyword evidence="7 11" id="KW-0472">Membrane</keyword>
<dbReference type="Gramene" id="OE9A052649T1">
    <property type="protein sequence ID" value="OE9A052649C1"/>
    <property type="gene ID" value="OE9A052649"/>
</dbReference>
<dbReference type="PANTHER" id="PTHR24064">
    <property type="entry name" value="SOLUTE CARRIER FAMILY 22 MEMBER"/>
    <property type="match status" value="1"/>
</dbReference>
<dbReference type="NCBIfam" id="TIGR00887">
    <property type="entry name" value="2A0109"/>
    <property type="match status" value="1"/>
</dbReference>
<dbReference type="Gene3D" id="1.20.1250.20">
    <property type="entry name" value="MFS general substrate transporter like domains"/>
    <property type="match status" value="2"/>
</dbReference>
<feature type="transmembrane region" description="Helical" evidence="11">
    <location>
        <begin position="373"/>
        <end position="392"/>
    </location>
</feature>
<keyword evidence="4 11" id="KW-0812">Transmembrane</keyword>
<evidence type="ECO:0000259" key="12">
    <source>
        <dbReference type="PROSITE" id="PS50850"/>
    </source>
</evidence>
<keyword evidence="2" id="KW-0813">Transport</keyword>
<keyword evidence="3" id="KW-0592">Phosphate transport</keyword>
<evidence type="ECO:0000256" key="8">
    <source>
        <dbReference type="ARBA" id="ARBA00044504"/>
    </source>
</evidence>
<gene>
    <name evidence="13" type="ORF">OLEA9_A052649</name>
</gene>
<sequence>MAKEQLQVLNALDVAKTQLYHFTAIVIAGMGFFTDAYDLFCISLVTKLLGRIYYHHEGAGKPGTLPPNVSAAVNGVAFCGTLAGQLFFGWLGDKLGRKKVYGMTLMLMVICSIASGLSFGNQPKGVMATLCFFRFWLGFGIGGDYPLSATIMSEYANKKTRGAFIAAVFAMQGFGIMAGGMVAIIVSASFKAGYPAPAYQDNASASTVPEADYVWRIILMFGALPAALTYYWRMKMPETARYTALVAKNAKQAASDMSKVLQVELEAEPEKIEGLAQEKENSFGLFTKEFLRRHGLHLLGTTSTWFLLDIAFYSQNLFQKDIFTAIGWIPAAKTMNAIEEVYRIARAQTLIALCSTVPGYWFTVVFIDKIGRFAIQLMGFFFMTVFMFALAIPYKHWTHRENRIGFVIMYSLTFFFANFGPNATTFVVPAEIFPARLRSTCHGISAAAGKAGAIIGAFGFLYAAQPTDPNKTDAGYPPGIGVRNALIVLGCVNFLGMLFTFLVPESKGKSLEEMSRENEDENGTESEMRPQGGCEMRTVPI</sequence>
<feature type="domain" description="Major facilitator superfamily (MFS) profile" evidence="12">
    <location>
        <begin position="24"/>
        <end position="508"/>
    </location>
</feature>
<evidence type="ECO:0000256" key="2">
    <source>
        <dbReference type="ARBA" id="ARBA00022448"/>
    </source>
</evidence>
<evidence type="ECO:0000313" key="14">
    <source>
        <dbReference type="Proteomes" id="UP000594638"/>
    </source>
</evidence>
<keyword evidence="5" id="KW-0769">Symport</keyword>
<evidence type="ECO:0000256" key="4">
    <source>
        <dbReference type="ARBA" id="ARBA00022692"/>
    </source>
</evidence>
<dbReference type="GO" id="GO:0006817">
    <property type="term" value="P:phosphate ion transport"/>
    <property type="evidence" value="ECO:0007669"/>
    <property type="project" value="UniProtKB-KW"/>
</dbReference>
<dbReference type="AlphaFoldDB" id="A0A8S0VNQ7"/>
<dbReference type="InterPro" id="IPR020846">
    <property type="entry name" value="MFS_dom"/>
</dbReference>
<comment type="catalytic activity">
    <reaction evidence="9">
        <text>phosphate(in) + H(+)(in) = phosphate(out) + H(+)(out)</text>
        <dbReference type="Rhea" id="RHEA:29939"/>
        <dbReference type="ChEBI" id="CHEBI:15378"/>
        <dbReference type="ChEBI" id="CHEBI:43474"/>
    </reaction>
    <physiologicalReaction direction="right-to-left" evidence="9">
        <dbReference type="Rhea" id="RHEA:29941"/>
    </physiologicalReaction>
</comment>
<evidence type="ECO:0000313" key="13">
    <source>
        <dbReference type="EMBL" id="CAA3032115.1"/>
    </source>
</evidence>
<comment type="subcellular location">
    <subcellularLocation>
        <location evidence="1">Membrane</location>
        <topology evidence="1">Multi-pass membrane protein</topology>
    </subcellularLocation>
</comment>
<evidence type="ECO:0000256" key="7">
    <source>
        <dbReference type="ARBA" id="ARBA00023136"/>
    </source>
</evidence>
<feature type="transmembrane region" description="Helical" evidence="11">
    <location>
        <begin position="20"/>
        <end position="49"/>
    </location>
</feature>
<evidence type="ECO:0000256" key="11">
    <source>
        <dbReference type="SAM" id="Phobius"/>
    </source>
</evidence>
<feature type="transmembrane region" description="Helical" evidence="11">
    <location>
        <begin position="69"/>
        <end position="88"/>
    </location>
</feature>
<feature type="transmembrane region" description="Helical" evidence="11">
    <location>
        <begin position="485"/>
        <end position="504"/>
    </location>
</feature>
<evidence type="ECO:0000256" key="6">
    <source>
        <dbReference type="ARBA" id="ARBA00022989"/>
    </source>
</evidence>
<feature type="transmembrane region" description="Helical" evidence="11">
    <location>
        <begin position="443"/>
        <end position="464"/>
    </location>
</feature>
<dbReference type="GO" id="GO:0015293">
    <property type="term" value="F:symporter activity"/>
    <property type="evidence" value="ECO:0007669"/>
    <property type="project" value="UniProtKB-KW"/>
</dbReference>
<evidence type="ECO:0000256" key="9">
    <source>
        <dbReference type="ARBA" id="ARBA00049011"/>
    </source>
</evidence>
<dbReference type="SUPFAM" id="SSF103473">
    <property type="entry name" value="MFS general substrate transporter"/>
    <property type="match status" value="1"/>
</dbReference>
<keyword evidence="6 11" id="KW-1133">Transmembrane helix</keyword>
<keyword evidence="14" id="KW-1185">Reference proteome</keyword>
<protein>
    <submittedName>
        <fullName evidence="13">Inorganic phosphate transporter 1-4-like</fullName>
    </submittedName>
</protein>
<accession>A0A8S0VNQ7</accession>
<dbReference type="Pfam" id="PF00083">
    <property type="entry name" value="Sugar_tr"/>
    <property type="match status" value="1"/>
</dbReference>
<dbReference type="InterPro" id="IPR004738">
    <property type="entry name" value="Phos_permease"/>
</dbReference>